<dbReference type="AlphaFoldDB" id="A0A068SHZ0"/>
<dbReference type="VEuPathDB" id="FungiDB:LCOR_11708.1"/>
<dbReference type="OrthoDB" id="61110at2759"/>
<sequence length="467" mass="51837">MTAYWAIRNNSGFSGNLCNTTTSSAPSLYSRQPLLLHTRMLSLCELPIDILTEELLPLLHIGDLATLAATCRHLKVLCNEDRLWRYRAAADFSLDTSGLEPYQGWKQTYKKMVDNSVVYVWGENYDKRLGIHDNGMDDSSQQLVTPIKMTKLAGKGIAQVVTGGWSFHALDYRGHVWMWGLMQPRNPLTGHGDEKATFGVVHLPSNIRITSLASGRSHAIALDEGGRVWHWSNRWQPMLVKSTGSAPIIQITACAFYSAALSRTGDLYIISYPIINSTPNVNHISMPLLLHSCDRVIQIAGMDSAILVLTDHGRLFRVSTPRNHDDIQELLGFSTTLNGNNRLSITAHHHWFAIVNHTENKIILGDQRHDQPLQQFSIDTLVNRILLGKNHMGVLTVDGTLLTGSFLQNAATTDAIPLLGRRHPHDPSSSTFAEAYAAMDFDTPMHVYAAGFGGEHSACLALPREIF</sequence>
<dbReference type="InterPro" id="IPR036047">
    <property type="entry name" value="F-box-like_dom_sf"/>
</dbReference>
<accession>A0A068SHZ0</accession>
<dbReference type="STRING" id="1263082.A0A068SHZ0"/>
<comment type="caution">
    <text evidence="3">The sequence shown here is derived from an EMBL/GenBank/DDBJ whole genome shotgun (WGS) entry which is preliminary data.</text>
</comment>
<keyword evidence="4" id="KW-1185">Reference proteome</keyword>
<evidence type="ECO:0000256" key="1">
    <source>
        <dbReference type="ARBA" id="ARBA00022737"/>
    </source>
</evidence>
<organism evidence="3 4">
    <name type="scientific">Lichtheimia corymbifera JMRC:FSU:9682</name>
    <dbReference type="NCBI Taxonomy" id="1263082"/>
    <lineage>
        <taxon>Eukaryota</taxon>
        <taxon>Fungi</taxon>
        <taxon>Fungi incertae sedis</taxon>
        <taxon>Mucoromycota</taxon>
        <taxon>Mucoromycotina</taxon>
        <taxon>Mucoromycetes</taxon>
        <taxon>Mucorales</taxon>
        <taxon>Lichtheimiaceae</taxon>
        <taxon>Lichtheimia</taxon>
    </lineage>
</organism>
<dbReference type="Pfam" id="PF13540">
    <property type="entry name" value="RCC1_2"/>
    <property type="match status" value="1"/>
</dbReference>
<reference evidence="3" key="1">
    <citation type="submission" date="2013-08" db="EMBL/GenBank/DDBJ databases">
        <title>Gene expansion shapes genome architecture in the human pathogen Lichtheimia corymbifera: an evolutionary genomics analysis in the ancient terrestrial Mucorales (Mucoromycotina).</title>
        <authorList>
            <person name="Schwartze V.U."/>
            <person name="Winter S."/>
            <person name="Shelest E."/>
            <person name="Marcet-Houben M."/>
            <person name="Horn F."/>
            <person name="Wehner S."/>
            <person name="Hoffmann K."/>
            <person name="Riege K."/>
            <person name="Sammeth M."/>
            <person name="Nowrousian M."/>
            <person name="Valiante V."/>
            <person name="Linde J."/>
            <person name="Jacobsen I.D."/>
            <person name="Marz M."/>
            <person name="Brakhage A.A."/>
            <person name="Gabaldon T."/>
            <person name="Bocker S."/>
            <person name="Voigt K."/>
        </authorList>
    </citation>
    <scope>NUCLEOTIDE SEQUENCE [LARGE SCALE GENOMIC DNA]</scope>
    <source>
        <strain evidence="3">FSU 9682</strain>
    </source>
</reference>
<dbReference type="Proteomes" id="UP000027586">
    <property type="component" value="Unassembled WGS sequence"/>
</dbReference>
<evidence type="ECO:0000313" key="3">
    <source>
        <dbReference type="EMBL" id="CDH60931.1"/>
    </source>
</evidence>
<dbReference type="InterPro" id="IPR051210">
    <property type="entry name" value="Ub_ligase/GEF_domain"/>
</dbReference>
<dbReference type="PANTHER" id="PTHR22870:SF408">
    <property type="entry name" value="OS09G0560450 PROTEIN"/>
    <property type="match status" value="1"/>
</dbReference>
<keyword evidence="1" id="KW-0677">Repeat</keyword>
<protein>
    <submittedName>
        <fullName evidence="3">Rcc1 blip-ii</fullName>
    </submittedName>
</protein>
<dbReference type="InterPro" id="IPR009091">
    <property type="entry name" value="RCC1/BLIP-II"/>
</dbReference>
<feature type="repeat" description="RCC1" evidence="2">
    <location>
        <begin position="116"/>
        <end position="173"/>
    </location>
</feature>
<dbReference type="Gene3D" id="2.130.10.30">
    <property type="entry name" value="Regulator of chromosome condensation 1/beta-lactamase-inhibitor protein II"/>
    <property type="match status" value="2"/>
</dbReference>
<dbReference type="PROSITE" id="PS50012">
    <property type="entry name" value="RCC1_3"/>
    <property type="match status" value="2"/>
</dbReference>
<dbReference type="EMBL" id="CBTN010000116">
    <property type="protein sequence ID" value="CDH60931.1"/>
    <property type="molecule type" value="Genomic_DNA"/>
</dbReference>
<dbReference type="InterPro" id="IPR000408">
    <property type="entry name" value="Reg_chr_condens"/>
</dbReference>
<dbReference type="SUPFAM" id="SSF50985">
    <property type="entry name" value="RCC1/BLIP-II"/>
    <property type="match status" value="1"/>
</dbReference>
<evidence type="ECO:0000256" key="2">
    <source>
        <dbReference type="PROSITE-ProRule" id="PRU00235"/>
    </source>
</evidence>
<dbReference type="Gene3D" id="1.20.1280.50">
    <property type="match status" value="1"/>
</dbReference>
<dbReference type="SUPFAM" id="SSF81383">
    <property type="entry name" value="F-box domain"/>
    <property type="match status" value="1"/>
</dbReference>
<dbReference type="PROSITE" id="PS00626">
    <property type="entry name" value="RCC1_2"/>
    <property type="match status" value="1"/>
</dbReference>
<dbReference type="PANTHER" id="PTHR22870">
    <property type="entry name" value="REGULATOR OF CHROMOSOME CONDENSATION"/>
    <property type="match status" value="1"/>
</dbReference>
<gene>
    <name evidence="3" type="ORF">LCOR_11708.1</name>
</gene>
<proteinExistence type="predicted"/>
<feature type="repeat" description="RCC1" evidence="2">
    <location>
        <begin position="174"/>
        <end position="225"/>
    </location>
</feature>
<name>A0A068SHZ0_9FUNG</name>
<evidence type="ECO:0000313" key="4">
    <source>
        <dbReference type="Proteomes" id="UP000027586"/>
    </source>
</evidence>